<gene>
    <name evidence="1" type="ORF">OE88DRAFT_1644921</name>
</gene>
<name>A0A5C3N142_9AGAM</name>
<dbReference type="EMBL" id="ML213511">
    <property type="protein sequence ID" value="TFK51469.1"/>
    <property type="molecule type" value="Genomic_DNA"/>
</dbReference>
<evidence type="ECO:0000313" key="1">
    <source>
        <dbReference type="EMBL" id="TFK51469.1"/>
    </source>
</evidence>
<proteinExistence type="predicted"/>
<accession>A0A5C3N142</accession>
<keyword evidence="2" id="KW-1185">Reference proteome</keyword>
<dbReference type="Proteomes" id="UP000305948">
    <property type="component" value="Unassembled WGS sequence"/>
</dbReference>
<protein>
    <submittedName>
        <fullName evidence="1">Uncharacterized protein</fullName>
    </submittedName>
</protein>
<evidence type="ECO:0000313" key="2">
    <source>
        <dbReference type="Proteomes" id="UP000305948"/>
    </source>
</evidence>
<sequence length="269" mass="30029">MEMLELDQVEMDAIDTSLLIRLMSGADMSTLITSTGSSIISGLERVGRLAVVFTCRMLKAEMIFLLAFDDDDCDMAGLSNTELNQSGHEPVDTDQGHLAGHAAHDMVPGSSTTSLPLAVKQQAVQVNPRRTRILQDGLSQQRIVNQCLKTKLEQERQQGVQILYQQNKQLDEYNQKFQYYQNEQAQRTAQYESQIASLEASMKVLSASEVQSENKITRQFQEKECLHLATYGQVGKDRSALNADYNHLAPHNGVIPTVPRCEELAITEP</sequence>
<dbReference type="AlphaFoldDB" id="A0A5C3N142"/>
<reference evidence="1 2" key="1">
    <citation type="journal article" date="2019" name="Nat. Ecol. Evol.">
        <title>Megaphylogeny resolves global patterns of mushroom evolution.</title>
        <authorList>
            <person name="Varga T."/>
            <person name="Krizsan K."/>
            <person name="Foldi C."/>
            <person name="Dima B."/>
            <person name="Sanchez-Garcia M."/>
            <person name="Sanchez-Ramirez S."/>
            <person name="Szollosi G.J."/>
            <person name="Szarkandi J.G."/>
            <person name="Papp V."/>
            <person name="Albert L."/>
            <person name="Andreopoulos W."/>
            <person name="Angelini C."/>
            <person name="Antonin V."/>
            <person name="Barry K.W."/>
            <person name="Bougher N.L."/>
            <person name="Buchanan P."/>
            <person name="Buyck B."/>
            <person name="Bense V."/>
            <person name="Catcheside P."/>
            <person name="Chovatia M."/>
            <person name="Cooper J."/>
            <person name="Damon W."/>
            <person name="Desjardin D."/>
            <person name="Finy P."/>
            <person name="Geml J."/>
            <person name="Haridas S."/>
            <person name="Hughes K."/>
            <person name="Justo A."/>
            <person name="Karasinski D."/>
            <person name="Kautmanova I."/>
            <person name="Kiss B."/>
            <person name="Kocsube S."/>
            <person name="Kotiranta H."/>
            <person name="LaButti K.M."/>
            <person name="Lechner B.E."/>
            <person name="Liimatainen K."/>
            <person name="Lipzen A."/>
            <person name="Lukacs Z."/>
            <person name="Mihaltcheva S."/>
            <person name="Morgado L.N."/>
            <person name="Niskanen T."/>
            <person name="Noordeloos M.E."/>
            <person name="Ohm R.A."/>
            <person name="Ortiz-Santana B."/>
            <person name="Ovrebo C."/>
            <person name="Racz N."/>
            <person name="Riley R."/>
            <person name="Savchenko A."/>
            <person name="Shiryaev A."/>
            <person name="Soop K."/>
            <person name="Spirin V."/>
            <person name="Szebenyi C."/>
            <person name="Tomsovsky M."/>
            <person name="Tulloss R.E."/>
            <person name="Uehling J."/>
            <person name="Grigoriev I.V."/>
            <person name="Vagvolgyi C."/>
            <person name="Papp T."/>
            <person name="Martin F.M."/>
            <person name="Miettinen O."/>
            <person name="Hibbett D.S."/>
            <person name="Nagy L.G."/>
        </authorList>
    </citation>
    <scope>NUCLEOTIDE SEQUENCE [LARGE SCALE GENOMIC DNA]</scope>
    <source>
        <strain evidence="1 2">OMC1185</strain>
    </source>
</reference>
<organism evidence="1 2">
    <name type="scientific">Heliocybe sulcata</name>
    <dbReference type="NCBI Taxonomy" id="5364"/>
    <lineage>
        <taxon>Eukaryota</taxon>
        <taxon>Fungi</taxon>
        <taxon>Dikarya</taxon>
        <taxon>Basidiomycota</taxon>
        <taxon>Agaricomycotina</taxon>
        <taxon>Agaricomycetes</taxon>
        <taxon>Gloeophyllales</taxon>
        <taxon>Gloeophyllaceae</taxon>
        <taxon>Heliocybe</taxon>
    </lineage>
</organism>